<protein>
    <submittedName>
        <fullName evidence="1">Uncharacterized protein</fullName>
    </submittedName>
</protein>
<name>A0ABD3FUT8_9STRA</name>
<keyword evidence="2" id="KW-1185">Reference proteome</keyword>
<sequence length="706" mass="78972">MLMRDELLAENDLVLSVLEPALHRLLELTPASIDGLNPRTFHAARTTPVLKLQLFPGADRRQMNDTERTQALSAFALLVEHSSRLRDRPEAKRAFWLAVLQSRMPYETTRHVPEAALREPAFPLFVVDFRGHIVFPEDAVVAFFTTPLVIPTQVQVQLRPDANGPDAVAIELSFADCKLTSVGAIEAVERVLDRVFAHPARQFAVSVLDLNNNRMSALELVVVARIAYNCRYLYGVSELRLDEIIPGIVCSDYRCSDRTPLEFLDIMHEAYGVVHAPVLTAASTGGRAEIVKGVSLRAPTLRSVSLKGNYVCPVYFADLYSALRYGSPVHEDFSQYIPKPRKRLPEKTLCRCWHAFGLFYPRLKRFRKLLVVEAFTKALHNPATQLVYGGVDPTGMDAAATELLVCTVKKGASVELVKFEEPKPTFFGFSSTPQPTSPSEPDIREIERQCELEGLCERESDGAVCVVIPGVGIGWVQRDGVECIEREPLESAWKHQDGRYAVQLGCDYSKESIEAMKAMLALLGDQIQSLSFDCYRLNLSIVPQIIKYCPNLQHLSLQSINIPKSDVKALLDALQSGPLPNSSTEDRLALRGLRLHGVVFGIDTVTALNNSLLSNCELSFLQLTRSNRLRNRDLYEEQNRLSEVHDGQLLRLALPMEAKLAFLSVLDRESRPALDANLLTKIFQFADDRDVRRVITWTADINCGSY</sequence>
<proteinExistence type="predicted"/>
<evidence type="ECO:0000313" key="2">
    <source>
        <dbReference type="Proteomes" id="UP001632037"/>
    </source>
</evidence>
<dbReference type="AlphaFoldDB" id="A0ABD3FUT8"/>
<dbReference type="Gene3D" id="3.80.10.10">
    <property type="entry name" value="Ribonuclease Inhibitor"/>
    <property type="match status" value="1"/>
</dbReference>
<reference evidence="1 2" key="1">
    <citation type="submission" date="2024-09" db="EMBL/GenBank/DDBJ databases">
        <title>Genome sequencing and assembly of Phytophthora oleae, isolate VK10A, causative agent of rot of olive drupes.</title>
        <authorList>
            <person name="Conti Taguali S."/>
            <person name="Riolo M."/>
            <person name="La Spada F."/>
            <person name="Cacciola S.O."/>
            <person name="Dionisio G."/>
        </authorList>
    </citation>
    <scope>NUCLEOTIDE SEQUENCE [LARGE SCALE GENOMIC DNA]</scope>
    <source>
        <strain evidence="1 2">VK10A</strain>
    </source>
</reference>
<dbReference type="EMBL" id="JBIMZQ010000007">
    <property type="protein sequence ID" value="KAL3670498.1"/>
    <property type="molecule type" value="Genomic_DNA"/>
</dbReference>
<comment type="caution">
    <text evidence="1">The sequence shown here is derived from an EMBL/GenBank/DDBJ whole genome shotgun (WGS) entry which is preliminary data.</text>
</comment>
<dbReference type="SUPFAM" id="SSF52047">
    <property type="entry name" value="RNI-like"/>
    <property type="match status" value="1"/>
</dbReference>
<dbReference type="Proteomes" id="UP001632037">
    <property type="component" value="Unassembled WGS sequence"/>
</dbReference>
<organism evidence="1 2">
    <name type="scientific">Phytophthora oleae</name>
    <dbReference type="NCBI Taxonomy" id="2107226"/>
    <lineage>
        <taxon>Eukaryota</taxon>
        <taxon>Sar</taxon>
        <taxon>Stramenopiles</taxon>
        <taxon>Oomycota</taxon>
        <taxon>Peronosporomycetes</taxon>
        <taxon>Peronosporales</taxon>
        <taxon>Peronosporaceae</taxon>
        <taxon>Phytophthora</taxon>
    </lineage>
</organism>
<accession>A0ABD3FUT8</accession>
<dbReference type="InterPro" id="IPR032675">
    <property type="entry name" value="LRR_dom_sf"/>
</dbReference>
<evidence type="ECO:0000313" key="1">
    <source>
        <dbReference type="EMBL" id="KAL3670498.1"/>
    </source>
</evidence>
<gene>
    <name evidence="1" type="ORF">V7S43_004813</name>
</gene>